<dbReference type="Pfam" id="PF16324">
    <property type="entry name" value="DUF4960"/>
    <property type="match status" value="1"/>
</dbReference>
<feature type="domain" description="DUF4960" evidence="1">
    <location>
        <begin position="210"/>
        <end position="464"/>
    </location>
</feature>
<reference evidence="2 3" key="1">
    <citation type="submission" date="2020-08" db="EMBL/GenBank/DDBJ databases">
        <title>Genomic Encyclopedia of Type Strains, Phase IV (KMG-IV): sequencing the most valuable type-strain genomes for metagenomic binning, comparative biology and taxonomic classification.</title>
        <authorList>
            <person name="Goeker M."/>
        </authorList>
    </citation>
    <scope>NUCLEOTIDE SEQUENCE [LARGE SCALE GENOMIC DNA]</scope>
    <source>
        <strain evidence="2 3">DSM 102983</strain>
    </source>
</reference>
<protein>
    <recommendedName>
        <fullName evidence="1">DUF4960 domain-containing protein</fullName>
    </recommendedName>
</protein>
<keyword evidence="3" id="KW-1185">Reference proteome</keyword>
<gene>
    <name evidence="2" type="ORF">GGQ57_002944</name>
</gene>
<accession>A0ABR6KNN1</accession>
<dbReference type="RefSeq" id="WP_183671293.1">
    <property type="nucleotide sequence ID" value="NZ_BMPB01000005.1"/>
</dbReference>
<dbReference type="Gene3D" id="2.60.40.2340">
    <property type="match status" value="1"/>
</dbReference>
<name>A0ABR6KNN1_9BACT</name>
<sequence>MKSMINKISLLLLGFTILFVLPGCSDDNKSDLQLDGDTWLTVLELDDNYQGIIDRTTKTVTVAVPEIYQTDAMKVTAIEASEGAVTSIQPGDMVNFSFPQVIKVSNGDVFLDFTVQIKHDEAKIISFKLNDTYAGVIDQTNHTITVRVPGTVDVRNLVPVITTSEDALVTPASGQAVDFTDPVDFKVTYNTASAVYKVTVIPTDAPSAVYVGLAVSMDQLNAEEKEAAIWMLNNIANSQYISFEDVQAGRIDLSECKLMWWHLHIDGGIDTMDKFDKAAPQAVNALVRMKELYNDGMNLLLTRYATYYAAKLGATKDGNNPNNCWGQSEESGEIAGGPWNFFIAGHESHPIYQNLIMNSGENDKVYTCDAGYRITNSTAQWHIGSDWGGYDNNDVWREKTGGVDLGYGGDGAIVVWEYLPEETKGGIVCIGSGCYDWYAFGVDASGDKYHGNVGRMTENAINYLMSK</sequence>
<evidence type="ECO:0000313" key="2">
    <source>
        <dbReference type="EMBL" id="MBB4623035.1"/>
    </source>
</evidence>
<organism evidence="2 3">
    <name type="scientific">Parabacteroides faecis</name>
    <dbReference type="NCBI Taxonomy" id="1217282"/>
    <lineage>
        <taxon>Bacteria</taxon>
        <taxon>Pseudomonadati</taxon>
        <taxon>Bacteroidota</taxon>
        <taxon>Bacteroidia</taxon>
        <taxon>Bacteroidales</taxon>
        <taxon>Tannerellaceae</taxon>
        <taxon>Parabacteroides</taxon>
    </lineage>
</organism>
<proteinExistence type="predicted"/>
<dbReference type="Proteomes" id="UP000533637">
    <property type="component" value="Unassembled WGS sequence"/>
</dbReference>
<evidence type="ECO:0000313" key="3">
    <source>
        <dbReference type="Proteomes" id="UP000533637"/>
    </source>
</evidence>
<dbReference type="InterPro" id="IPR032526">
    <property type="entry name" value="DUF4960"/>
</dbReference>
<evidence type="ECO:0000259" key="1">
    <source>
        <dbReference type="Pfam" id="PF16324"/>
    </source>
</evidence>
<comment type="caution">
    <text evidence="2">The sequence shown here is derived from an EMBL/GenBank/DDBJ whole genome shotgun (WGS) entry which is preliminary data.</text>
</comment>
<dbReference type="EMBL" id="JACHOC010000005">
    <property type="protein sequence ID" value="MBB4623035.1"/>
    <property type="molecule type" value="Genomic_DNA"/>
</dbReference>